<dbReference type="EMBL" id="MLJW01000260">
    <property type="protein sequence ID" value="OIQ91397.1"/>
    <property type="molecule type" value="Genomic_DNA"/>
</dbReference>
<evidence type="ECO:0000259" key="1">
    <source>
        <dbReference type="Pfam" id="PF01389"/>
    </source>
</evidence>
<accession>A0A1J5RTK9</accession>
<proteinExistence type="predicted"/>
<comment type="caution">
    <text evidence="2">The sequence shown here is derived from an EMBL/GenBank/DDBJ whole genome shotgun (WGS) entry which is preliminary data.</text>
</comment>
<protein>
    <submittedName>
        <fullName evidence="2">Outer membrane protein P5</fullName>
    </submittedName>
</protein>
<dbReference type="Gene3D" id="2.40.160.20">
    <property type="match status" value="1"/>
</dbReference>
<dbReference type="GO" id="GO:0009279">
    <property type="term" value="C:cell outer membrane"/>
    <property type="evidence" value="ECO:0007669"/>
    <property type="project" value="InterPro"/>
</dbReference>
<dbReference type="Pfam" id="PF01389">
    <property type="entry name" value="OmpA_membrane"/>
    <property type="match status" value="1"/>
</dbReference>
<gene>
    <name evidence="2" type="primary">ompA_11</name>
    <name evidence="2" type="ORF">GALL_266710</name>
</gene>
<sequence>MNHPKTKLIVTLSLFALAGAASAQQNGFYGGISLGQANLNADAGTLDNGLNAAGGIGGISSSIDSKDTGFKLRLGDQLSQNLALEGGYIDFGKAKYSGAYSLPGAGSASGQRQVYGFNFDVLGSVPLDNGFSVFGKAGVLLSRVKTSAATADGSASFSNSATTLRPGLGGGVDYALSKNVDLRAEWERYFKVGNDSTGKNNADLLSAGLNYRF</sequence>
<feature type="domain" description="Outer membrane protein OmpA-like transmembrane" evidence="1">
    <location>
        <begin position="24"/>
        <end position="213"/>
    </location>
</feature>
<dbReference type="InterPro" id="IPR011250">
    <property type="entry name" value="OMP/PagP_B-barrel"/>
</dbReference>
<reference evidence="2" key="1">
    <citation type="submission" date="2016-10" db="EMBL/GenBank/DDBJ databases">
        <title>Sequence of Gallionella enrichment culture.</title>
        <authorList>
            <person name="Poehlein A."/>
            <person name="Muehling M."/>
            <person name="Daniel R."/>
        </authorList>
    </citation>
    <scope>NUCLEOTIDE SEQUENCE</scope>
</reference>
<organism evidence="2">
    <name type="scientific">mine drainage metagenome</name>
    <dbReference type="NCBI Taxonomy" id="410659"/>
    <lineage>
        <taxon>unclassified sequences</taxon>
        <taxon>metagenomes</taxon>
        <taxon>ecological metagenomes</taxon>
    </lineage>
</organism>
<dbReference type="SUPFAM" id="SSF56925">
    <property type="entry name" value="OMPA-like"/>
    <property type="match status" value="1"/>
</dbReference>
<dbReference type="AlphaFoldDB" id="A0A1J5RTK9"/>
<name>A0A1J5RTK9_9ZZZZ</name>
<evidence type="ECO:0000313" key="2">
    <source>
        <dbReference type="EMBL" id="OIQ91397.1"/>
    </source>
</evidence>
<dbReference type="InterPro" id="IPR000498">
    <property type="entry name" value="OmpA-like_TM_dom"/>
</dbReference>